<organism>
    <name type="scientific">Culex quinquefasciatus</name>
    <name type="common">Southern house mosquito</name>
    <name type="synonym">Culex pungens</name>
    <dbReference type="NCBI Taxonomy" id="7176"/>
    <lineage>
        <taxon>Eukaryota</taxon>
        <taxon>Metazoa</taxon>
        <taxon>Ecdysozoa</taxon>
        <taxon>Arthropoda</taxon>
        <taxon>Hexapoda</taxon>
        <taxon>Insecta</taxon>
        <taxon>Pterygota</taxon>
        <taxon>Neoptera</taxon>
        <taxon>Endopterygota</taxon>
        <taxon>Diptera</taxon>
        <taxon>Nematocera</taxon>
        <taxon>Culicoidea</taxon>
        <taxon>Culicidae</taxon>
        <taxon>Culicinae</taxon>
        <taxon>Culicini</taxon>
        <taxon>Culex</taxon>
        <taxon>Culex</taxon>
    </lineage>
</organism>
<sequence length="72" mass="7213">MSRQFEEIDEVLAGLDISVATKTASGATVLHHAPGAAGQVTAADGSQQQQPKFVFNVDAAAPNGTSSGVDSG</sequence>
<proteinExistence type="predicted"/>
<dbReference type="EnsemblMetazoa" id="CPIJ012725-RA">
    <property type="protein sequence ID" value="CPIJ012725-PA"/>
    <property type="gene ID" value="CPIJ012725"/>
</dbReference>
<keyword evidence="3" id="KW-1185">Reference proteome</keyword>
<evidence type="ECO:0000313" key="2">
    <source>
        <dbReference type="EnsemblMetazoa" id="CPIJ012725-PA"/>
    </source>
</evidence>
<dbReference type="EMBL" id="DS232236">
    <property type="protein sequence ID" value="EDS38130.1"/>
    <property type="molecule type" value="Genomic_DNA"/>
</dbReference>
<dbReference type="AlphaFoldDB" id="B0X0G9"/>
<dbReference type="InParanoid" id="B0X0G9"/>
<name>B0X0G9_CULQU</name>
<gene>
    <name evidence="2" type="primary">6045854</name>
    <name evidence="1" type="ORF">CpipJ_CPIJ012725</name>
</gene>
<dbReference type="HOGENOM" id="CLU_2724708_0_0_1"/>
<dbReference type="VEuPathDB" id="VectorBase:CPIJ012725"/>
<protein>
    <submittedName>
        <fullName evidence="1 2">Uncharacterized protein</fullName>
    </submittedName>
</protein>
<dbReference type="Proteomes" id="UP000002320">
    <property type="component" value="Unassembled WGS sequence"/>
</dbReference>
<accession>B0X0G9</accession>
<evidence type="ECO:0000313" key="3">
    <source>
        <dbReference type="Proteomes" id="UP000002320"/>
    </source>
</evidence>
<evidence type="ECO:0000313" key="1">
    <source>
        <dbReference type="EMBL" id="EDS38130.1"/>
    </source>
</evidence>
<reference evidence="1" key="1">
    <citation type="submission" date="2007-03" db="EMBL/GenBank/DDBJ databases">
        <title>Annotation of Culex pipiens quinquefasciatus.</title>
        <authorList>
            <consortium name="The Broad Institute Genome Sequencing Platform"/>
            <person name="Atkinson P.W."/>
            <person name="Hemingway J."/>
            <person name="Christensen B.M."/>
            <person name="Higgs S."/>
            <person name="Kodira C."/>
            <person name="Hannick L."/>
            <person name="Megy K."/>
            <person name="O'Leary S."/>
            <person name="Pearson M."/>
            <person name="Haas B.J."/>
            <person name="Mauceli E."/>
            <person name="Wortman J.R."/>
            <person name="Lee N.H."/>
            <person name="Guigo R."/>
            <person name="Stanke M."/>
            <person name="Alvarado L."/>
            <person name="Amedeo P."/>
            <person name="Antoine C.H."/>
            <person name="Arensburger P."/>
            <person name="Bidwell S.L."/>
            <person name="Crawford M."/>
            <person name="Camaro F."/>
            <person name="Devon K."/>
            <person name="Engels R."/>
            <person name="Hammond M."/>
            <person name="Howarth C."/>
            <person name="Koehrsen M."/>
            <person name="Lawson D."/>
            <person name="Montgomery P."/>
            <person name="Nene V."/>
            <person name="Nusbaum C."/>
            <person name="Puiu D."/>
            <person name="Romero-Severson J."/>
            <person name="Severson D.W."/>
            <person name="Shumway M."/>
            <person name="Sisk P."/>
            <person name="Stolte C."/>
            <person name="Zeng Q."/>
            <person name="Eisenstadt E."/>
            <person name="Fraser-Liggett C."/>
            <person name="Strausberg R."/>
            <person name="Galagan J."/>
            <person name="Birren B."/>
            <person name="Collins F.H."/>
        </authorList>
    </citation>
    <scope>NUCLEOTIDE SEQUENCE [LARGE SCALE GENOMIC DNA]</scope>
    <source>
        <strain evidence="1">JHB</strain>
    </source>
</reference>
<dbReference type="KEGG" id="cqu:CpipJ_CPIJ012725"/>
<reference evidence="2" key="2">
    <citation type="submission" date="2020-05" db="UniProtKB">
        <authorList>
            <consortium name="EnsemblMetazoa"/>
        </authorList>
    </citation>
    <scope>IDENTIFICATION</scope>
    <source>
        <strain evidence="2">JHB</strain>
    </source>
</reference>